<protein>
    <recommendedName>
        <fullName evidence="4">Ig-like domain-containing protein</fullName>
    </recommendedName>
</protein>
<comment type="caution">
    <text evidence="2">The sequence shown here is derived from an EMBL/GenBank/DDBJ whole genome shotgun (WGS) entry which is preliminary data.</text>
</comment>
<organism evidence="2 3">
    <name type="scientific">Pedobacter albus</name>
    <dbReference type="NCBI Taxonomy" id="3113905"/>
    <lineage>
        <taxon>Bacteria</taxon>
        <taxon>Pseudomonadati</taxon>
        <taxon>Bacteroidota</taxon>
        <taxon>Sphingobacteriia</taxon>
        <taxon>Sphingobacteriales</taxon>
        <taxon>Sphingobacteriaceae</taxon>
        <taxon>Pedobacter</taxon>
    </lineage>
</organism>
<evidence type="ECO:0000313" key="2">
    <source>
        <dbReference type="EMBL" id="MEE1944865.1"/>
    </source>
</evidence>
<gene>
    <name evidence="2" type="ORF">VRU48_07100</name>
</gene>
<name>A0ABU7I5X7_9SPHI</name>
<feature type="signal peptide" evidence="1">
    <location>
        <begin position="1"/>
        <end position="29"/>
    </location>
</feature>
<feature type="chain" id="PRO_5047535096" description="Ig-like domain-containing protein" evidence="1">
    <location>
        <begin position="30"/>
        <end position="1541"/>
    </location>
</feature>
<dbReference type="EMBL" id="JAZDQT010000001">
    <property type="protein sequence ID" value="MEE1944865.1"/>
    <property type="molecule type" value="Genomic_DNA"/>
</dbReference>
<dbReference type="Proteomes" id="UP001336835">
    <property type="component" value="Unassembled WGS sequence"/>
</dbReference>
<keyword evidence="1" id="KW-0732">Signal</keyword>
<sequence>MMKLSAIGKKQIFKIKLTLLFLVFGYAAAAQEQTMYWIGGAGNWGDLTHWSFQSGTQGPTTPSSIPTSETNVIINAASGFSGSAVANSPGTIINLTANVFIKSLTFESDLTASNSPRIVGSFGLAVSGNATLRSTVMMVFGGAPGNGFTLDQLVGTIATLKLNGTTLGLDFVKKGAGTLNIEGNFDNSGDTYINNGITNYNGTVFQSGGFLMNNDALLNMPSLRTLNFTAYRGQNINGTASLNVPLLQTINTKGFTLNSTTPLNLPSLQVFNAEGVVDNGNPAATLALANGAVVTAFNWSYIGNLSAGTAQFHITGNEFKTKSATTVNKVFIDNTNQNATVVIAGAGSTINELFFTTSGGYFLESMYVGKLRLAPSANYLMQFNSELAVTGQLVDSTPNCTGFYQIYAYPTGYTTKLNNQTGAPINLTNARISGINVLTQTVNVVGVDNGGNTGLINFTQPPTKDIYWVGAGADNQWNTKMNWSASSGGAGGYCIPSQYDNVFFDANSVVTGATVNITGSPAYFRNITIQDNFPQATFALGSANNVGINCYGSWYMKSGVSVNDVVYFYAPSLGETITSNNSVFTKNIHFRGLGGWVLQDKLTTGQNLYFNSGTLNTNSKEVYIAENFSPDHWGYPMSPGNRHLIFGSSAISALYLWEYPGGGTLDAGTSHIIMRNPNGSFNAGDSYTYYDVTVSPAGNAQRIGYDFSGPNINYHNIYVYSSYASFVQAPNNTANLLKAMPVLGRAELYFQGNFTTNAMEVQASAIISANSGVTLTINQNFISHTADCMGLMEMYVNNKTPGQSFTFKALNNVNIPNVWMTGVTADLTTGKTYTATGIQGPDVNNWTFVPTAPKELYWTGASDSNWNNGLNWTTNTNGTPTLGGCVPTRYDNVHFNSFSNRNLPINILNIPAYFNNLIAHADAPDGIAIVNDVNTIANAYGNTIQLGSNMYINRLTLQGDANNGVLTTSQLAKFDFLTVNSPTANWIFNGNIKFNNKYIQTGATVTANATLWDGNAECQLNGVALNLNVQTINLQGVWLQKGDFKASGLTMNLTQDFVSNDATNPRSVDIRNSNITVRSWFHSNLATATLQAGGSTINVLENFNGKANDVYGKIIVPLQAYLGSGYYIQGGIIADELILNQSRTINDNNTFGTLFLKPTGLTLNLQTGSTQAVANYLLLSGSPCYLNSIRVGGETGSSQTTQATINYSNPNNSNKYDFIRIGGIIASNAHLLLYANSTQLGNNQHVEEVVPGQLPGLIGLPDNFSCATINDADSATYQLVANFVGGPTSSYTWFKKDAGGTFVNLNVPTTTTVIDVRNFGYDGVYKAEIIYDPSLPIAQQCKVPDEITVSYKPKNVVLSAGANAYRFCANDSKTIANLSVDVSTANEMALRVASIKWYATAAGGAPLNPADLLVSGDYYAELVVDATGCVSPTRTLAQVLVEQPMVANAGPDQQKGGNYPITFTMVANDPQTATGEWIVISGNISIADNTKYNTTISLNSGNRAELQWRITNSCGISTDNVLLIKMAPVMANPSLRTRVKQ</sequence>
<keyword evidence="3" id="KW-1185">Reference proteome</keyword>
<accession>A0ABU7I5X7</accession>
<dbReference type="RefSeq" id="WP_330107224.1">
    <property type="nucleotide sequence ID" value="NZ_JAZDQT010000001.1"/>
</dbReference>
<proteinExistence type="predicted"/>
<evidence type="ECO:0000313" key="3">
    <source>
        <dbReference type="Proteomes" id="UP001336835"/>
    </source>
</evidence>
<evidence type="ECO:0000256" key="1">
    <source>
        <dbReference type="SAM" id="SignalP"/>
    </source>
</evidence>
<reference evidence="2 3" key="1">
    <citation type="submission" date="2024-01" db="EMBL/GenBank/DDBJ databases">
        <title>Pedobacter sp. nov., isolated from fresh soil.</title>
        <authorList>
            <person name="Le N.T.T."/>
        </authorList>
    </citation>
    <scope>NUCLEOTIDE SEQUENCE [LARGE SCALE GENOMIC DNA]</scope>
    <source>
        <strain evidence="2 3">KR3-3</strain>
    </source>
</reference>
<evidence type="ECO:0008006" key="4">
    <source>
        <dbReference type="Google" id="ProtNLM"/>
    </source>
</evidence>